<evidence type="ECO:0000313" key="3">
    <source>
        <dbReference type="Proteomes" id="UP000246145"/>
    </source>
</evidence>
<name>A0A2U1CSU0_9BURK</name>
<organism evidence="2 3">
    <name type="scientific">Pusillimonas noertemannii</name>
    <dbReference type="NCBI Taxonomy" id="305977"/>
    <lineage>
        <taxon>Bacteria</taxon>
        <taxon>Pseudomonadati</taxon>
        <taxon>Pseudomonadota</taxon>
        <taxon>Betaproteobacteria</taxon>
        <taxon>Burkholderiales</taxon>
        <taxon>Alcaligenaceae</taxon>
        <taxon>Pusillimonas</taxon>
    </lineage>
</organism>
<dbReference type="Proteomes" id="UP000246145">
    <property type="component" value="Unassembled WGS sequence"/>
</dbReference>
<reference evidence="2 3" key="1">
    <citation type="submission" date="2018-04" db="EMBL/GenBank/DDBJ databases">
        <title>Genomic Encyclopedia of Type Strains, Phase IV (KMG-IV): sequencing the most valuable type-strain genomes for metagenomic binning, comparative biology and taxonomic classification.</title>
        <authorList>
            <person name="Goeker M."/>
        </authorList>
    </citation>
    <scope>NUCLEOTIDE SEQUENCE [LARGE SCALE GENOMIC DNA]</scope>
    <source>
        <strain evidence="2 3">DSM 10065</strain>
    </source>
</reference>
<comment type="caution">
    <text evidence="2">The sequence shown here is derived from an EMBL/GenBank/DDBJ whole genome shotgun (WGS) entry which is preliminary data.</text>
</comment>
<dbReference type="InterPro" id="IPR018389">
    <property type="entry name" value="DctP_fam"/>
</dbReference>
<proteinExistence type="predicted"/>
<dbReference type="AlphaFoldDB" id="A0A2U1CSU0"/>
<dbReference type="CDD" id="cd13666">
    <property type="entry name" value="PBP2_TRAP_DctP_like_1"/>
    <property type="match status" value="1"/>
</dbReference>
<dbReference type="PANTHER" id="PTHR33376:SF15">
    <property type="entry name" value="BLL6794 PROTEIN"/>
    <property type="match status" value="1"/>
</dbReference>
<dbReference type="EMBL" id="QEKO01000001">
    <property type="protein sequence ID" value="PVY68966.1"/>
    <property type="molecule type" value="Genomic_DNA"/>
</dbReference>
<protein>
    <submittedName>
        <fullName evidence="2">TRAP-type C4-dicarboxylate transport system substrate-binding protein</fullName>
    </submittedName>
</protein>
<dbReference type="Pfam" id="PF03480">
    <property type="entry name" value="DctP"/>
    <property type="match status" value="1"/>
</dbReference>
<gene>
    <name evidence="2" type="ORF">C7440_1381</name>
</gene>
<sequence>MISRRTFNTAALLSLAGAAMPALGQKKTPKKLRVTVASGHPPVFLWVKLLDDFLIPEIDRRLEAAGGDYQIEWTKAWGGTLIKLGAESKGIADGIADIGYVSTIFEAPNFPLQNISYHLPFTTSDIGIITNIMDKLQEDIPAVGDAWTKNGLVYLGSSALDSYQLFTNFSFESVDDLKGKKIAIPGPTGNWFHGTGSVGVPGTLNTYYEDIKSGVSQGVPIFATGGWGAKVFEVAPHLTLTNFGSQYAGGIAFGKRRFEKLPPEVQAIFKEVGSEYSRRFTKAQTDATAEVIRKMKEAGTQVKELPEAERVRWANLLPSTGTSWAKEMEAKGLPGNKVLEGFMAELKRAGVNVPRDWANT</sequence>
<dbReference type="PANTHER" id="PTHR33376">
    <property type="match status" value="1"/>
</dbReference>
<evidence type="ECO:0000256" key="1">
    <source>
        <dbReference type="ARBA" id="ARBA00022729"/>
    </source>
</evidence>
<dbReference type="OrthoDB" id="8688739at2"/>
<evidence type="ECO:0000313" key="2">
    <source>
        <dbReference type="EMBL" id="PVY68966.1"/>
    </source>
</evidence>
<dbReference type="GO" id="GO:0055085">
    <property type="term" value="P:transmembrane transport"/>
    <property type="evidence" value="ECO:0007669"/>
    <property type="project" value="InterPro"/>
</dbReference>
<dbReference type="Gene3D" id="3.40.190.170">
    <property type="entry name" value="Bacterial extracellular solute-binding protein, family 7"/>
    <property type="match status" value="1"/>
</dbReference>
<dbReference type="RefSeq" id="WP_116517901.1">
    <property type="nucleotide sequence ID" value="NZ_JACCEX010000008.1"/>
</dbReference>
<dbReference type="NCBIfam" id="NF037995">
    <property type="entry name" value="TRAP_S1"/>
    <property type="match status" value="1"/>
</dbReference>
<accession>A0A2U1CSU0</accession>
<keyword evidence="3" id="KW-1185">Reference proteome</keyword>
<dbReference type="InterPro" id="IPR038404">
    <property type="entry name" value="TRAP_DctP_sf"/>
</dbReference>
<keyword evidence="1" id="KW-0732">Signal</keyword>